<sequence>MQFPRGRIAFGGCLVSCL</sequence>
<organism evidence="1">
    <name type="scientific">Arundo donax</name>
    <name type="common">Giant reed</name>
    <name type="synonym">Donax arundinaceus</name>
    <dbReference type="NCBI Taxonomy" id="35708"/>
    <lineage>
        <taxon>Eukaryota</taxon>
        <taxon>Viridiplantae</taxon>
        <taxon>Streptophyta</taxon>
        <taxon>Embryophyta</taxon>
        <taxon>Tracheophyta</taxon>
        <taxon>Spermatophyta</taxon>
        <taxon>Magnoliopsida</taxon>
        <taxon>Liliopsida</taxon>
        <taxon>Poales</taxon>
        <taxon>Poaceae</taxon>
        <taxon>PACMAD clade</taxon>
        <taxon>Arundinoideae</taxon>
        <taxon>Arundineae</taxon>
        <taxon>Arundo</taxon>
    </lineage>
</organism>
<name>A0A0A9AKS0_ARUDO</name>
<protein>
    <submittedName>
        <fullName evidence="1">Uncharacterized protein</fullName>
    </submittedName>
</protein>
<evidence type="ECO:0000313" key="1">
    <source>
        <dbReference type="EMBL" id="JAD52299.1"/>
    </source>
</evidence>
<reference evidence="1" key="1">
    <citation type="submission" date="2014-09" db="EMBL/GenBank/DDBJ databases">
        <authorList>
            <person name="Magalhaes I.L.F."/>
            <person name="Oliveira U."/>
            <person name="Santos F.R."/>
            <person name="Vidigal T.H.D.A."/>
            <person name="Brescovit A.D."/>
            <person name="Santos A.J."/>
        </authorList>
    </citation>
    <scope>NUCLEOTIDE SEQUENCE</scope>
    <source>
        <tissue evidence="1">Shoot tissue taken approximately 20 cm above the soil surface</tissue>
    </source>
</reference>
<reference evidence="1" key="2">
    <citation type="journal article" date="2015" name="Data Brief">
        <title>Shoot transcriptome of the giant reed, Arundo donax.</title>
        <authorList>
            <person name="Barrero R.A."/>
            <person name="Guerrero F.D."/>
            <person name="Moolhuijzen P."/>
            <person name="Goolsby J.A."/>
            <person name="Tidwell J."/>
            <person name="Bellgard S.E."/>
            <person name="Bellgard M.I."/>
        </authorList>
    </citation>
    <scope>NUCLEOTIDE SEQUENCE</scope>
    <source>
        <tissue evidence="1">Shoot tissue taken approximately 20 cm above the soil surface</tissue>
    </source>
</reference>
<proteinExistence type="predicted"/>
<accession>A0A0A9AKS0</accession>
<dbReference type="EMBL" id="GBRH01245596">
    <property type="protein sequence ID" value="JAD52299.1"/>
    <property type="molecule type" value="Transcribed_RNA"/>
</dbReference>
<dbReference type="AlphaFoldDB" id="A0A0A9AKS0"/>